<evidence type="ECO:0000256" key="1">
    <source>
        <dbReference type="SAM" id="MobiDB-lite"/>
    </source>
</evidence>
<gene>
    <name evidence="2" type="ORF">GS601_22655</name>
</gene>
<sequence>MDAGTGRQPRAADVTSPGVRAVRADVPGGADARLAAPTQAAGRLGGGGAPGLASPAGAYGDPRVQRRRGRRGRRRWQWGR</sequence>
<reference evidence="2" key="1">
    <citation type="submission" date="2019-12" db="EMBL/GenBank/DDBJ databases">
        <title>High-Quality draft genome sequences of three cyanobacteria isolated from the limestone walls of the Old Cathedral of Coimbra.</title>
        <authorList>
            <person name="Tiago I."/>
            <person name="Soares F."/>
            <person name="Portugal A."/>
        </authorList>
    </citation>
    <scope>NUCLEOTIDE SEQUENCE</scope>
    <source>
        <strain evidence="2">A</strain>
    </source>
</reference>
<comment type="caution">
    <text evidence="2">The sequence shown here is derived from an EMBL/GenBank/DDBJ whole genome shotgun (WGS) entry which is preliminary data.</text>
</comment>
<feature type="region of interest" description="Disordered" evidence="1">
    <location>
        <begin position="1"/>
        <end position="80"/>
    </location>
</feature>
<evidence type="ECO:0000313" key="2">
    <source>
        <dbReference type="EMBL" id="NDJ20040.1"/>
    </source>
</evidence>
<organism evidence="2 3">
    <name type="scientific">Myxacorys almedinensis A</name>
    <dbReference type="NCBI Taxonomy" id="2690445"/>
    <lineage>
        <taxon>Bacteria</taxon>
        <taxon>Bacillati</taxon>
        <taxon>Cyanobacteriota</taxon>
        <taxon>Cyanophyceae</taxon>
        <taxon>Leptolyngbyales</taxon>
        <taxon>Leptolyngbyaceae</taxon>
        <taxon>Myxacorys</taxon>
        <taxon>Myxacorys almedinensis</taxon>
    </lineage>
</organism>
<dbReference type="EMBL" id="WVIE01000072">
    <property type="protein sequence ID" value="NDJ20040.1"/>
    <property type="molecule type" value="Genomic_DNA"/>
</dbReference>
<protein>
    <submittedName>
        <fullName evidence="2">Uncharacterized protein</fullName>
    </submittedName>
</protein>
<proteinExistence type="predicted"/>
<accession>A0A8J7ZDF2</accession>
<keyword evidence="3" id="KW-1185">Reference proteome</keyword>
<name>A0A8J7ZDF2_9CYAN</name>
<evidence type="ECO:0000313" key="3">
    <source>
        <dbReference type="Proteomes" id="UP000646053"/>
    </source>
</evidence>
<feature type="compositionally biased region" description="Basic residues" evidence="1">
    <location>
        <begin position="65"/>
        <end position="80"/>
    </location>
</feature>
<feature type="compositionally biased region" description="Low complexity" evidence="1">
    <location>
        <begin position="51"/>
        <end position="60"/>
    </location>
</feature>
<dbReference type="AlphaFoldDB" id="A0A8J7ZDF2"/>
<dbReference type="Proteomes" id="UP000646053">
    <property type="component" value="Unassembled WGS sequence"/>
</dbReference>